<dbReference type="EMBL" id="JAJSOJ010000066">
    <property type="protein sequence ID" value="MCE0745263.1"/>
    <property type="molecule type" value="Genomic_DNA"/>
</dbReference>
<evidence type="ECO:0000313" key="2">
    <source>
        <dbReference type="EMBL" id="MCE0745263.1"/>
    </source>
</evidence>
<evidence type="ECO:0000313" key="3">
    <source>
        <dbReference type="Proteomes" id="UP001521074"/>
    </source>
</evidence>
<gene>
    <name evidence="2" type="ORF">LWC05_15410</name>
</gene>
<comment type="caution">
    <text evidence="2">The sequence shown here is derived from an EMBL/GenBank/DDBJ whole genome shotgun (WGS) entry which is preliminary data.</text>
</comment>
<feature type="chain" id="PRO_5046899306" evidence="1">
    <location>
        <begin position="25"/>
        <end position="178"/>
    </location>
</feature>
<evidence type="ECO:0000256" key="1">
    <source>
        <dbReference type="SAM" id="SignalP"/>
    </source>
</evidence>
<protein>
    <submittedName>
        <fullName evidence="2">Uncharacterized protein</fullName>
    </submittedName>
</protein>
<reference evidence="2 3" key="1">
    <citation type="submission" date="2021-12" db="EMBL/GenBank/DDBJ databases">
        <title>Genome sequence of Acetobacter sicerae DmPark20a_162.</title>
        <authorList>
            <person name="Chaston J.M."/>
        </authorList>
    </citation>
    <scope>NUCLEOTIDE SEQUENCE [LARGE SCALE GENOMIC DNA]</scope>
    <source>
        <strain evidence="2 3">DmPark20a_162</strain>
    </source>
</reference>
<name>A0ABS8VYQ0_9PROT</name>
<proteinExistence type="predicted"/>
<feature type="signal peptide" evidence="1">
    <location>
        <begin position="1"/>
        <end position="24"/>
    </location>
</feature>
<accession>A0ABS8VYQ0</accession>
<organism evidence="2 3">
    <name type="scientific">Acetobacter sicerae</name>
    <dbReference type="NCBI Taxonomy" id="85325"/>
    <lineage>
        <taxon>Bacteria</taxon>
        <taxon>Pseudomonadati</taxon>
        <taxon>Pseudomonadota</taxon>
        <taxon>Alphaproteobacteria</taxon>
        <taxon>Acetobacterales</taxon>
        <taxon>Acetobacteraceae</taxon>
        <taxon>Acetobacter</taxon>
    </lineage>
</organism>
<keyword evidence="3" id="KW-1185">Reference proteome</keyword>
<dbReference type="Proteomes" id="UP001521074">
    <property type="component" value="Unassembled WGS sequence"/>
</dbReference>
<keyword evidence="1" id="KW-0732">Signal</keyword>
<sequence>MTRHFLAATMIITVTGFGIVPAKAAQATSTPAESADKVATDTVVPNADSTDQIVFRITQANLGPGYTWGNGVLHFKNTDYAIRVAGGGAPAIGYSNACVQGSVTGLANVEDFDSTFWAINTEASAGSGTGSMALQNHRGTELHLNVKSHGVRLSAAAERLRFHVLGPAQKSFDSQRCS</sequence>
<dbReference type="RefSeq" id="WP_232878944.1">
    <property type="nucleotide sequence ID" value="NZ_JAJSOJ010000066.1"/>
</dbReference>